<organism evidence="1 2">
    <name type="scientific">Gossypium australe</name>
    <dbReference type="NCBI Taxonomy" id="47621"/>
    <lineage>
        <taxon>Eukaryota</taxon>
        <taxon>Viridiplantae</taxon>
        <taxon>Streptophyta</taxon>
        <taxon>Embryophyta</taxon>
        <taxon>Tracheophyta</taxon>
        <taxon>Spermatophyta</taxon>
        <taxon>Magnoliopsida</taxon>
        <taxon>eudicotyledons</taxon>
        <taxon>Gunneridae</taxon>
        <taxon>Pentapetalae</taxon>
        <taxon>rosids</taxon>
        <taxon>malvids</taxon>
        <taxon>Malvales</taxon>
        <taxon>Malvaceae</taxon>
        <taxon>Malvoideae</taxon>
        <taxon>Gossypium</taxon>
    </lineage>
</organism>
<name>A0A5B6WDL0_9ROSI</name>
<protein>
    <submittedName>
        <fullName evidence="1">Integrase</fullName>
    </submittedName>
</protein>
<accession>A0A5B6WDL0</accession>
<sequence>MSYKLNEYRSLSIEGFRACIEIFTRLLTWYYSGMKCGISEIVFKCLICQQDKVEHQVLISSKLLQPVMIPK</sequence>
<proteinExistence type="predicted"/>
<keyword evidence="2" id="KW-1185">Reference proteome</keyword>
<evidence type="ECO:0000313" key="1">
    <source>
        <dbReference type="EMBL" id="KAA3479700.1"/>
    </source>
</evidence>
<dbReference type="Proteomes" id="UP000325315">
    <property type="component" value="Unassembled WGS sequence"/>
</dbReference>
<dbReference type="EMBL" id="SMMG02000003">
    <property type="protein sequence ID" value="KAA3479700.1"/>
    <property type="molecule type" value="Genomic_DNA"/>
</dbReference>
<evidence type="ECO:0000313" key="2">
    <source>
        <dbReference type="Proteomes" id="UP000325315"/>
    </source>
</evidence>
<comment type="caution">
    <text evidence="1">The sequence shown here is derived from an EMBL/GenBank/DDBJ whole genome shotgun (WGS) entry which is preliminary data.</text>
</comment>
<gene>
    <name evidence="1" type="ORF">EPI10_020192</name>
</gene>
<reference evidence="2" key="1">
    <citation type="journal article" date="2019" name="Plant Biotechnol. J.">
        <title>Genome sequencing of the Australian wild diploid species Gossypium australe highlights disease resistance and delayed gland morphogenesis.</title>
        <authorList>
            <person name="Cai Y."/>
            <person name="Cai X."/>
            <person name="Wang Q."/>
            <person name="Wang P."/>
            <person name="Zhang Y."/>
            <person name="Cai C."/>
            <person name="Xu Y."/>
            <person name="Wang K."/>
            <person name="Zhou Z."/>
            <person name="Wang C."/>
            <person name="Geng S."/>
            <person name="Li B."/>
            <person name="Dong Q."/>
            <person name="Hou Y."/>
            <person name="Wang H."/>
            <person name="Ai P."/>
            <person name="Liu Z."/>
            <person name="Yi F."/>
            <person name="Sun M."/>
            <person name="An G."/>
            <person name="Cheng J."/>
            <person name="Zhang Y."/>
            <person name="Shi Q."/>
            <person name="Xie Y."/>
            <person name="Shi X."/>
            <person name="Chang Y."/>
            <person name="Huang F."/>
            <person name="Chen Y."/>
            <person name="Hong S."/>
            <person name="Mi L."/>
            <person name="Sun Q."/>
            <person name="Zhang L."/>
            <person name="Zhou B."/>
            <person name="Peng R."/>
            <person name="Zhang X."/>
            <person name="Liu F."/>
        </authorList>
    </citation>
    <scope>NUCLEOTIDE SEQUENCE [LARGE SCALE GENOMIC DNA]</scope>
    <source>
        <strain evidence="2">cv. PA1801</strain>
    </source>
</reference>
<dbReference type="AlphaFoldDB" id="A0A5B6WDL0"/>